<feature type="non-terminal residue" evidence="1">
    <location>
        <position position="1"/>
    </location>
</feature>
<keyword evidence="2" id="KW-1185">Reference proteome</keyword>
<dbReference type="Proteomes" id="UP001328107">
    <property type="component" value="Unassembled WGS sequence"/>
</dbReference>
<reference evidence="2" key="1">
    <citation type="submission" date="2022-10" db="EMBL/GenBank/DDBJ databases">
        <title>Genome assembly of Pristionchus species.</title>
        <authorList>
            <person name="Yoshida K."/>
            <person name="Sommer R.J."/>
        </authorList>
    </citation>
    <scope>NUCLEOTIDE SEQUENCE [LARGE SCALE GENOMIC DNA]</scope>
    <source>
        <strain evidence="2">RS5460</strain>
    </source>
</reference>
<name>A0AAN5DCU1_9BILA</name>
<evidence type="ECO:0000313" key="1">
    <source>
        <dbReference type="EMBL" id="GMR59514.1"/>
    </source>
</evidence>
<protein>
    <submittedName>
        <fullName evidence="1">Uncharacterized protein</fullName>
    </submittedName>
</protein>
<proteinExistence type="predicted"/>
<dbReference type="EMBL" id="BTRK01000006">
    <property type="protein sequence ID" value="GMR59514.1"/>
    <property type="molecule type" value="Genomic_DNA"/>
</dbReference>
<accession>A0AAN5DCU1</accession>
<gene>
    <name evidence="1" type="ORF">PMAYCL1PPCAC_29709</name>
</gene>
<evidence type="ECO:0000313" key="2">
    <source>
        <dbReference type="Proteomes" id="UP001328107"/>
    </source>
</evidence>
<dbReference type="AlphaFoldDB" id="A0AAN5DCU1"/>
<organism evidence="1 2">
    <name type="scientific">Pristionchus mayeri</name>
    <dbReference type="NCBI Taxonomy" id="1317129"/>
    <lineage>
        <taxon>Eukaryota</taxon>
        <taxon>Metazoa</taxon>
        <taxon>Ecdysozoa</taxon>
        <taxon>Nematoda</taxon>
        <taxon>Chromadorea</taxon>
        <taxon>Rhabditida</taxon>
        <taxon>Rhabditina</taxon>
        <taxon>Diplogasteromorpha</taxon>
        <taxon>Diplogasteroidea</taxon>
        <taxon>Neodiplogasteridae</taxon>
        <taxon>Pristionchus</taxon>
    </lineage>
</organism>
<sequence length="148" mass="17631">PQDFCNNLIDTPRRLSQRFLVQLMFFFRKLEIARRFISQRDSGFFRCIENRNKAFCNARFTITIEMRETSVLPVRFHREGEWTEIGRCSSPPSTLSSHFAPSQSSACFPCDRTRNHSKRSSSHPSIQHNYLPLRVRRREREEGWQEFS</sequence>
<comment type="caution">
    <text evidence="1">The sequence shown here is derived from an EMBL/GenBank/DDBJ whole genome shotgun (WGS) entry which is preliminary data.</text>
</comment>